<name>A0ACD3BBK8_9AGAR</name>
<proteinExistence type="predicted"/>
<evidence type="ECO:0000313" key="2">
    <source>
        <dbReference type="Proteomes" id="UP000308600"/>
    </source>
</evidence>
<gene>
    <name evidence="1" type="ORF">BDN72DRAFT_758238</name>
</gene>
<dbReference type="EMBL" id="ML208264">
    <property type="protein sequence ID" value="TFK75216.1"/>
    <property type="molecule type" value="Genomic_DNA"/>
</dbReference>
<organism evidence="1 2">
    <name type="scientific">Pluteus cervinus</name>
    <dbReference type="NCBI Taxonomy" id="181527"/>
    <lineage>
        <taxon>Eukaryota</taxon>
        <taxon>Fungi</taxon>
        <taxon>Dikarya</taxon>
        <taxon>Basidiomycota</taxon>
        <taxon>Agaricomycotina</taxon>
        <taxon>Agaricomycetes</taxon>
        <taxon>Agaricomycetidae</taxon>
        <taxon>Agaricales</taxon>
        <taxon>Pluteineae</taxon>
        <taxon>Pluteaceae</taxon>
        <taxon>Pluteus</taxon>
    </lineage>
</organism>
<protein>
    <submittedName>
        <fullName evidence="1">UvrD-helicase-domain-containing protein</fullName>
    </submittedName>
</protein>
<sequence>MFQFDSSVQTPSDNTDCPHALSSLAPARSALIRVAITCACASGRAVGSRIRLGANSVTPSVCIHPLLHVKRIPNFVGILIPASLKVQNALACLPICLLIGPATRHPPHIPLQILAGPGSGKTKVLTSRIAYLIHVHELPPESICAVTFTNKAATEMRDRLKKLIGEENTSLVQMGTFHALCAKFLRRHAKAIGLQKNFTVCDKDESKKIITNLLKSHKSSFKSKDERPKEGAILDFVSKSKAKGLSPDDTLAEITERMPKAKTNPTNSSEGALPHEAELLFATIYEQYDRILRRNNSLDFEDLLIFGLKLFSEHEPSVSWCRHVLVDEFQDTNTTQYALMKALALERCVSVVGDPDQSIYGWRAADIKNLGKMGKDFPDVQQVMLEENYRSTGSILAASLAIVSQDKNRIQKSLRTAHPAGITPVLLQLPTEREEGAFTASEIKRLVAYTAGMLRYSDFVILLRYSALSRTIENALQSQGIPNRVLGGLKFFERQEVKDLLAYLQLVDNPRYDPALLRAVNVPARGIGEKTLSELALRAERLKLSILEVVERINDGKIPDIKPPVKRKVTNFVQTVRHLRERANKGETPAGLLRLLLELIEFEDYLKKSQPDFESRWENVQELITFASELTHGSNTPLRQFLQASMLSSDSSSKDENKEKVTISTCHAAKGLEWPVVIIPAVEKGTFPFYRSDDIEEERRLLYVACTRAQGLLYLTYTAKRKSAEESKPRDLSEFVSVITKDHAVTHGSHLEARQRLFAQKSPEFGAKDRMDLAGVLGRPCPREEDATRLVAEW</sequence>
<reference evidence="1 2" key="1">
    <citation type="journal article" date="2019" name="Nat. Ecol. Evol.">
        <title>Megaphylogeny resolves global patterns of mushroom evolution.</title>
        <authorList>
            <person name="Varga T."/>
            <person name="Krizsan K."/>
            <person name="Foldi C."/>
            <person name="Dima B."/>
            <person name="Sanchez-Garcia M."/>
            <person name="Sanchez-Ramirez S."/>
            <person name="Szollosi G.J."/>
            <person name="Szarkandi J.G."/>
            <person name="Papp V."/>
            <person name="Albert L."/>
            <person name="Andreopoulos W."/>
            <person name="Angelini C."/>
            <person name="Antonin V."/>
            <person name="Barry K.W."/>
            <person name="Bougher N.L."/>
            <person name="Buchanan P."/>
            <person name="Buyck B."/>
            <person name="Bense V."/>
            <person name="Catcheside P."/>
            <person name="Chovatia M."/>
            <person name="Cooper J."/>
            <person name="Damon W."/>
            <person name="Desjardin D."/>
            <person name="Finy P."/>
            <person name="Geml J."/>
            <person name="Haridas S."/>
            <person name="Hughes K."/>
            <person name="Justo A."/>
            <person name="Karasinski D."/>
            <person name="Kautmanova I."/>
            <person name="Kiss B."/>
            <person name="Kocsube S."/>
            <person name="Kotiranta H."/>
            <person name="LaButti K.M."/>
            <person name="Lechner B.E."/>
            <person name="Liimatainen K."/>
            <person name="Lipzen A."/>
            <person name="Lukacs Z."/>
            <person name="Mihaltcheva S."/>
            <person name="Morgado L.N."/>
            <person name="Niskanen T."/>
            <person name="Noordeloos M.E."/>
            <person name="Ohm R.A."/>
            <person name="Ortiz-Santana B."/>
            <person name="Ovrebo C."/>
            <person name="Racz N."/>
            <person name="Riley R."/>
            <person name="Savchenko A."/>
            <person name="Shiryaev A."/>
            <person name="Soop K."/>
            <person name="Spirin V."/>
            <person name="Szebenyi C."/>
            <person name="Tomsovsky M."/>
            <person name="Tulloss R.E."/>
            <person name="Uehling J."/>
            <person name="Grigoriev I.V."/>
            <person name="Vagvolgyi C."/>
            <person name="Papp T."/>
            <person name="Martin F.M."/>
            <person name="Miettinen O."/>
            <person name="Hibbett D.S."/>
            <person name="Nagy L.G."/>
        </authorList>
    </citation>
    <scope>NUCLEOTIDE SEQUENCE [LARGE SCALE GENOMIC DNA]</scope>
    <source>
        <strain evidence="1 2">NL-1719</strain>
    </source>
</reference>
<dbReference type="Proteomes" id="UP000308600">
    <property type="component" value="Unassembled WGS sequence"/>
</dbReference>
<keyword evidence="2" id="KW-1185">Reference proteome</keyword>
<accession>A0ACD3BBK8</accession>
<evidence type="ECO:0000313" key="1">
    <source>
        <dbReference type="EMBL" id="TFK75216.1"/>
    </source>
</evidence>